<dbReference type="EMBL" id="KQ973312">
    <property type="protein sequence ID" value="EFA11992.1"/>
    <property type="molecule type" value="Genomic_DNA"/>
</dbReference>
<proteinExistence type="predicted"/>
<dbReference type="AlphaFoldDB" id="D7ELC7"/>
<gene>
    <name evidence="1" type="primary">AUGUSTUS-3.0.2_16170</name>
    <name evidence="1" type="ORF">TcasGA2_TC016170</name>
</gene>
<dbReference type="HOGENOM" id="CLU_2124247_0_0_1"/>
<evidence type="ECO:0000313" key="2">
    <source>
        <dbReference type="Proteomes" id="UP000007266"/>
    </source>
</evidence>
<dbReference type="InParanoid" id="D7ELC7"/>
<dbReference type="PhylomeDB" id="D7ELC7"/>
<reference evidence="1 2" key="2">
    <citation type="journal article" date="2010" name="Nucleic Acids Res.">
        <title>BeetleBase in 2010: revisions to provide comprehensive genomic information for Tribolium castaneum.</title>
        <authorList>
            <person name="Kim H.S."/>
            <person name="Murphy T."/>
            <person name="Xia J."/>
            <person name="Caragea D."/>
            <person name="Park Y."/>
            <person name="Beeman R.W."/>
            <person name="Lorenzen M.D."/>
            <person name="Butcher S."/>
            <person name="Manak J.R."/>
            <person name="Brown S.J."/>
        </authorList>
    </citation>
    <scope>NUCLEOTIDE SEQUENCE [LARGE SCALE GENOMIC DNA]</scope>
    <source>
        <strain evidence="1 2">Georgia GA2</strain>
    </source>
</reference>
<accession>D7ELC7</accession>
<sequence>MENRLKQAVSKKSFRLSKHITNENISSKPPPQSTGHDAVLADLCKIEFMLKQVAVDTAPRSPEVIHMITPDDWLDNTLDRELIELIDNLEKEEEESEKTFRVPLEWLGAEAASF</sequence>
<organism evidence="1 2">
    <name type="scientific">Tribolium castaneum</name>
    <name type="common">Red flour beetle</name>
    <dbReference type="NCBI Taxonomy" id="7070"/>
    <lineage>
        <taxon>Eukaryota</taxon>
        <taxon>Metazoa</taxon>
        <taxon>Ecdysozoa</taxon>
        <taxon>Arthropoda</taxon>
        <taxon>Hexapoda</taxon>
        <taxon>Insecta</taxon>
        <taxon>Pterygota</taxon>
        <taxon>Neoptera</taxon>
        <taxon>Endopterygota</taxon>
        <taxon>Coleoptera</taxon>
        <taxon>Polyphaga</taxon>
        <taxon>Cucujiformia</taxon>
        <taxon>Tenebrionidae</taxon>
        <taxon>Tenebrionidae incertae sedis</taxon>
        <taxon>Tribolium</taxon>
    </lineage>
</organism>
<dbReference type="Proteomes" id="UP000007266">
    <property type="component" value="Unassembled WGS sequence"/>
</dbReference>
<keyword evidence="2" id="KW-1185">Reference proteome</keyword>
<reference evidence="1 2" key="1">
    <citation type="journal article" date="2008" name="Nature">
        <title>The genome of the model beetle and pest Tribolium castaneum.</title>
        <authorList>
            <consortium name="Tribolium Genome Sequencing Consortium"/>
            <person name="Richards S."/>
            <person name="Gibbs R.A."/>
            <person name="Weinstock G.M."/>
            <person name="Brown S.J."/>
            <person name="Denell R."/>
            <person name="Beeman R.W."/>
            <person name="Gibbs R."/>
            <person name="Beeman R.W."/>
            <person name="Brown S.J."/>
            <person name="Bucher G."/>
            <person name="Friedrich M."/>
            <person name="Grimmelikhuijzen C.J."/>
            <person name="Klingler M."/>
            <person name="Lorenzen M."/>
            <person name="Richards S."/>
            <person name="Roth S."/>
            <person name="Schroder R."/>
            <person name="Tautz D."/>
            <person name="Zdobnov E.M."/>
            <person name="Muzny D."/>
            <person name="Gibbs R.A."/>
            <person name="Weinstock G.M."/>
            <person name="Attaway T."/>
            <person name="Bell S."/>
            <person name="Buhay C.J."/>
            <person name="Chandrabose M.N."/>
            <person name="Chavez D."/>
            <person name="Clerk-Blankenburg K.P."/>
            <person name="Cree A."/>
            <person name="Dao M."/>
            <person name="Davis C."/>
            <person name="Chacko J."/>
            <person name="Dinh H."/>
            <person name="Dugan-Rocha S."/>
            <person name="Fowler G."/>
            <person name="Garner T.T."/>
            <person name="Garnes J."/>
            <person name="Gnirke A."/>
            <person name="Hawes A."/>
            <person name="Hernandez J."/>
            <person name="Hines S."/>
            <person name="Holder M."/>
            <person name="Hume J."/>
            <person name="Jhangiani S.N."/>
            <person name="Joshi V."/>
            <person name="Khan Z.M."/>
            <person name="Jackson L."/>
            <person name="Kovar C."/>
            <person name="Kowis A."/>
            <person name="Lee S."/>
            <person name="Lewis L.R."/>
            <person name="Margolis J."/>
            <person name="Morgan M."/>
            <person name="Nazareth L.V."/>
            <person name="Nguyen N."/>
            <person name="Okwuonu G."/>
            <person name="Parker D."/>
            <person name="Richards S."/>
            <person name="Ruiz S.J."/>
            <person name="Santibanez J."/>
            <person name="Savard J."/>
            <person name="Scherer S.E."/>
            <person name="Schneider B."/>
            <person name="Sodergren E."/>
            <person name="Tautz D."/>
            <person name="Vattahil S."/>
            <person name="Villasana D."/>
            <person name="White C.S."/>
            <person name="Wright R."/>
            <person name="Park Y."/>
            <person name="Beeman R.W."/>
            <person name="Lord J."/>
            <person name="Oppert B."/>
            <person name="Lorenzen M."/>
            <person name="Brown S."/>
            <person name="Wang L."/>
            <person name="Savard J."/>
            <person name="Tautz D."/>
            <person name="Richards S."/>
            <person name="Weinstock G."/>
            <person name="Gibbs R.A."/>
            <person name="Liu Y."/>
            <person name="Worley K."/>
            <person name="Weinstock G."/>
            <person name="Elsik C.G."/>
            <person name="Reese J.T."/>
            <person name="Elhaik E."/>
            <person name="Landan G."/>
            <person name="Graur D."/>
            <person name="Arensburger P."/>
            <person name="Atkinson P."/>
            <person name="Beeman R.W."/>
            <person name="Beidler J."/>
            <person name="Brown S.J."/>
            <person name="Demuth J.P."/>
            <person name="Drury D.W."/>
            <person name="Du Y.Z."/>
            <person name="Fujiwara H."/>
            <person name="Lorenzen M."/>
            <person name="Maselli V."/>
            <person name="Osanai M."/>
            <person name="Park Y."/>
            <person name="Robertson H.M."/>
            <person name="Tu Z."/>
            <person name="Wang J.J."/>
            <person name="Wang S."/>
            <person name="Richards S."/>
            <person name="Song H."/>
            <person name="Zhang L."/>
            <person name="Sodergren E."/>
            <person name="Werner D."/>
            <person name="Stanke M."/>
            <person name="Morgenstern B."/>
            <person name="Solovyev V."/>
            <person name="Kosarev P."/>
            <person name="Brown G."/>
            <person name="Chen H.C."/>
            <person name="Ermolaeva O."/>
            <person name="Hlavina W."/>
            <person name="Kapustin Y."/>
            <person name="Kiryutin B."/>
            <person name="Kitts P."/>
            <person name="Maglott D."/>
            <person name="Pruitt K."/>
            <person name="Sapojnikov V."/>
            <person name="Souvorov A."/>
            <person name="Mackey A.J."/>
            <person name="Waterhouse R.M."/>
            <person name="Wyder S."/>
            <person name="Zdobnov E.M."/>
            <person name="Zdobnov E.M."/>
            <person name="Wyder S."/>
            <person name="Kriventseva E.V."/>
            <person name="Kadowaki T."/>
            <person name="Bork P."/>
            <person name="Aranda M."/>
            <person name="Bao R."/>
            <person name="Beermann A."/>
            <person name="Berns N."/>
            <person name="Bolognesi R."/>
            <person name="Bonneton F."/>
            <person name="Bopp D."/>
            <person name="Brown S.J."/>
            <person name="Bucher G."/>
            <person name="Butts T."/>
            <person name="Chaumot A."/>
            <person name="Denell R.E."/>
            <person name="Ferrier D.E."/>
            <person name="Friedrich M."/>
            <person name="Gordon C.M."/>
            <person name="Jindra M."/>
            <person name="Klingler M."/>
            <person name="Lan Q."/>
            <person name="Lattorff H.M."/>
            <person name="Laudet V."/>
            <person name="von Levetsow C."/>
            <person name="Liu Z."/>
            <person name="Lutz R."/>
            <person name="Lynch J.A."/>
            <person name="da Fonseca R.N."/>
            <person name="Posnien N."/>
            <person name="Reuter R."/>
            <person name="Roth S."/>
            <person name="Savard J."/>
            <person name="Schinko J.B."/>
            <person name="Schmitt C."/>
            <person name="Schoppmeier M."/>
            <person name="Schroder R."/>
            <person name="Shippy T.D."/>
            <person name="Simonnet F."/>
            <person name="Marques-Souza H."/>
            <person name="Tautz D."/>
            <person name="Tomoyasu Y."/>
            <person name="Trauner J."/>
            <person name="Van der Zee M."/>
            <person name="Vervoort M."/>
            <person name="Wittkopp N."/>
            <person name="Wimmer E.A."/>
            <person name="Yang X."/>
            <person name="Jones A.K."/>
            <person name="Sattelle D.B."/>
            <person name="Ebert P.R."/>
            <person name="Nelson D."/>
            <person name="Scott J.G."/>
            <person name="Beeman R.W."/>
            <person name="Muthukrishnan S."/>
            <person name="Kramer K.J."/>
            <person name="Arakane Y."/>
            <person name="Beeman R.W."/>
            <person name="Zhu Q."/>
            <person name="Hogenkamp D."/>
            <person name="Dixit R."/>
            <person name="Oppert B."/>
            <person name="Jiang H."/>
            <person name="Zou Z."/>
            <person name="Marshall J."/>
            <person name="Elpidina E."/>
            <person name="Vinokurov K."/>
            <person name="Oppert C."/>
            <person name="Zou Z."/>
            <person name="Evans J."/>
            <person name="Lu Z."/>
            <person name="Zhao P."/>
            <person name="Sumathipala N."/>
            <person name="Altincicek B."/>
            <person name="Vilcinskas A."/>
            <person name="Williams M."/>
            <person name="Hultmark D."/>
            <person name="Hetru C."/>
            <person name="Jiang H."/>
            <person name="Grimmelikhuijzen C.J."/>
            <person name="Hauser F."/>
            <person name="Cazzamali G."/>
            <person name="Williamson M."/>
            <person name="Park Y."/>
            <person name="Li B."/>
            <person name="Tanaka Y."/>
            <person name="Predel R."/>
            <person name="Neupert S."/>
            <person name="Schachtner J."/>
            <person name="Verleyen P."/>
            <person name="Raible F."/>
            <person name="Bork P."/>
            <person name="Friedrich M."/>
            <person name="Walden K.K."/>
            <person name="Robertson H.M."/>
            <person name="Angeli S."/>
            <person name="Foret S."/>
            <person name="Bucher G."/>
            <person name="Schuetz S."/>
            <person name="Maleszka R."/>
            <person name="Wimmer E.A."/>
            <person name="Beeman R.W."/>
            <person name="Lorenzen M."/>
            <person name="Tomoyasu Y."/>
            <person name="Miller S.C."/>
            <person name="Grossmann D."/>
            <person name="Bucher G."/>
        </authorList>
    </citation>
    <scope>NUCLEOTIDE SEQUENCE [LARGE SCALE GENOMIC DNA]</scope>
    <source>
        <strain evidence="1 2">Georgia GA2</strain>
    </source>
</reference>
<evidence type="ECO:0000313" key="1">
    <source>
        <dbReference type="EMBL" id="EFA11992.1"/>
    </source>
</evidence>
<name>D7ELC7_TRICA</name>
<protein>
    <submittedName>
        <fullName evidence="1">Uncharacterized protein</fullName>
    </submittedName>
</protein>